<dbReference type="Proteomes" id="UP001056120">
    <property type="component" value="Linkage Group LG13"/>
</dbReference>
<name>A0ACB9GX37_9ASTR</name>
<sequence length="139" mass="15564">MGGSKRLDIWLKWVIVVCASVSSESANMNELMQWNELYGEVYKSILSISILLYNIDLKAPINFSYVEKPNSHSSLTCYSSLTCDSSSSSSTWVHRCLRADLERTLGSSKRSSAVQEKLILLRRSLDSFLCGMSLTKPSL</sequence>
<evidence type="ECO:0000313" key="1">
    <source>
        <dbReference type="EMBL" id="KAI3787660.1"/>
    </source>
</evidence>
<organism evidence="1 2">
    <name type="scientific">Smallanthus sonchifolius</name>
    <dbReference type="NCBI Taxonomy" id="185202"/>
    <lineage>
        <taxon>Eukaryota</taxon>
        <taxon>Viridiplantae</taxon>
        <taxon>Streptophyta</taxon>
        <taxon>Embryophyta</taxon>
        <taxon>Tracheophyta</taxon>
        <taxon>Spermatophyta</taxon>
        <taxon>Magnoliopsida</taxon>
        <taxon>eudicotyledons</taxon>
        <taxon>Gunneridae</taxon>
        <taxon>Pentapetalae</taxon>
        <taxon>asterids</taxon>
        <taxon>campanulids</taxon>
        <taxon>Asterales</taxon>
        <taxon>Asteraceae</taxon>
        <taxon>Asteroideae</taxon>
        <taxon>Heliantheae alliance</taxon>
        <taxon>Millerieae</taxon>
        <taxon>Smallanthus</taxon>
    </lineage>
</organism>
<reference evidence="1 2" key="2">
    <citation type="journal article" date="2022" name="Mol. Ecol. Resour.">
        <title>The genomes of chicory, endive, great burdock and yacon provide insights into Asteraceae paleo-polyploidization history and plant inulin production.</title>
        <authorList>
            <person name="Fan W."/>
            <person name="Wang S."/>
            <person name="Wang H."/>
            <person name="Wang A."/>
            <person name="Jiang F."/>
            <person name="Liu H."/>
            <person name="Zhao H."/>
            <person name="Xu D."/>
            <person name="Zhang Y."/>
        </authorList>
    </citation>
    <scope>NUCLEOTIDE SEQUENCE [LARGE SCALE GENOMIC DNA]</scope>
    <source>
        <strain evidence="2">cv. Yunnan</strain>
        <tissue evidence="1">Leaves</tissue>
    </source>
</reference>
<keyword evidence="2" id="KW-1185">Reference proteome</keyword>
<proteinExistence type="predicted"/>
<dbReference type="EMBL" id="CM042030">
    <property type="protein sequence ID" value="KAI3787660.1"/>
    <property type="molecule type" value="Genomic_DNA"/>
</dbReference>
<reference evidence="2" key="1">
    <citation type="journal article" date="2022" name="Mol. Ecol. Resour.">
        <title>The genomes of chicory, endive, great burdock and yacon provide insights into Asteraceae palaeo-polyploidization history and plant inulin production.</title>
        <authorList>
            <person name="Fan W."/>
            <person name="Wang S."/>
            <person name="Wang H."/>
            <person name="Wang A."/>
            <person name="Jiang F."/>
            <person name="Liu H."/>
            <person name="Zhao H."/>
            <person name="Xu D."/>
            <person name="Zhang Y."/>
        </authorList>
    </citation>
    <scope>NUCLEOTIDE SEQUENCE [LARGE SCALE GENOMIC DNA]</scope>
    <source>
        <strain evidence="2">cv. Yunnan</strain>
    </source>
</reference>
<comment type="caution">
    <text evidence="1">The sequence shown here is derived from an EMBL/GenBank/DDBJ whole genome shotgun (WGS) entry which is preliminary data.</text>
</comment>
<gene>
    <name evidence="1" type="ORF">L1987_42279</name>
</gene>
<evidence type="ECO:0000313" key="2">
    <source>
        <dbReference type="Proteomes" id="UP001056120"/>
    </source>
</evidence>
<protein>
    <submittedName>
        <fullName evidence="1">Uncharacterized protein</fullName>
    </submittedName>
</protein>
<accession>A0ACB9GX37</accession>